<dbReference type="PATRIC" id="fig|1227456.3.peg.2457"/>
<protein>
    <recommendedName>
        <fullName evidence="1">Polysaccharide pyruvyl transferase domain-containing protein</fullName>
    </recommendedName>
</protein>
<dbReference type="RefSeq" id="WP_005043653.1">
    <property type="nucleotide sequence ID" value="NZ_AOME01000064.1"/>
</dbReference>
<proteinExistence type="predicted"/>
<accession>M0N2H0</accession>
<feature type="domain" description="Polysaccharide pyruvyl transferase" evidence="1">
    <location>
        <begin position="12"/>
        <end position="279"/>
    </location>
</feature>
<dbReference type="Pfam" id="PF04230">
    <property type="entry name" value="PS_pyruv_trans"/>
    <property type="match status" value="1"/>
</dbReference>
<comment type="caution">
    <text evidence="2">The sequence shown here is derived from an EMBL/GenBank/DDBJ whole genome shotgun (WGS) entry which is preliminary data.</text>
</comment>
<dbReference type="EMBL" id="AOME01000064">
    <property type="protein sequence ID" value="EMA51718.1"/>
    <property type="molecule type" value="Genomic_DNA"/>
</dbReference>
<reference evidence="2 3" key="1">
    <citation type="journal article" date="2014" name="PLoS Genet.">
        <title>Phylogenetically driven sequencing of extremely halophilic archaea reveals strategies for static and dynamic osmo-response.</title>
        <authorList>
            <person name="Becker E.A."/>
            <person name="Seitzer P.M."/>
            <person name="Tritt A."/>
            <person name="Larsen D."/>
            <person name="Krusor M."/>
            <person name="Yao A.I."/>
            <person name="Wu D."/>
            <person name="Madern D."/>
            <person name="Eisen J.A."/>
            <person name="Darling A.E."/>
            <person name="Facciotti M.T."/>
        </authorList>
    </citation>
    <scope>NUCLEOTIDE SEQUENCE [LARGE SCALE GENOMIC DNA]</scope>
    <source>
        <strain evidence="2 3">DSM 8989</strain>
    </source>
</reference>
<organism evidence="2 3">
    <name type="scientific">Halococcus salifodinae DSM 8989</name>
    <dbReference type="NCBI Taxonomy" id="1227456"/>
    <lineage>
        <taxon>Archaea</taxon>
        <taxon>Methanobacteriati</taxon>
        <taxon>Methanobacteriota</taxon>
        <taxon>Stenosarchaea group</taxon>
        <taxon>Halobacteria</taxon>
        <taxon>Halobacteriales</taxon>
        <taxon>Halococcaceae</taxon>
        <taxon>Halococcus</taxon>
    </lineage>
</organism>
<keyword evidence="3" id="KW-1185">Reference proteome</keyword>
<dbReference type="InterPro" id="IPR007345">
    <property type="entry name" value="Polysacch_pyruvyl_Trfase"/>
</dbReference>
<evidence type="ECO:0000313" key="2">
    <source>
        <dbReference type="EMBL" id="EMA51718.1"/>
    </source>
</evidence>
<dbReference type="OrthoDB" id="205663at2157"/>
<dbReference type="AlphaFoldDB" id="M0N2H0"/>
<dbReference type="Proteomes" id="UP000011625">
    <property type="component" value="Unassembled WGS sequence"/>
</dbReference>
<name>M0N2H0_9EURY</name>
<evidence type="ECO:0000313" key="3">
    <source>
        <dbReference type="Proteomes" id="UP000011625"/>
    </source>
</evidence>
<evidence type="ECO:0000259" key="1">
    <source>
        <dbReference type="Pfam" id="PF04230"/>
    </source>
</evidence>
<gene>
    <name evidence="2" type="ORF">C450_12118</name>
</gene>
<sequence>MRILLLRTWLTNIGNGFIDKGARALIEQAFPDAEIVESSGHSQNTAIQQSDLLLNRVAKYLPDQAIDTSAGGSYQDRAVSVADFVDADIAVLPGCVLNDTGLDPYEPLLHSLSERGVPIYFLGAGGGDYGPETQRLVNRILRETNIRGLITRDSDAYECYNENVGYAYDGLDCAFWIDDWHQPVRADREFEMLTFDKIDEPELPLQGSENVVRTDHFPFEHPHATLRQNTKRRLLQLKFFQQDRTMVSDLLTDYLFFYANAAVTHSDRIHACVPTLVYGNETQFWFETPRAALFEKVLDDPSTIYRHPVSIDQDTLDGLKTQQVKAFQEMVETTAMSDI</sequence>